<evidence type="ECO:0000256" key="1">
    <source>
        <dbReference type="SAM" id="MobiDB-lite"/>
    </source>
</evidence>
<reference evidence="2 3" key="1">
    <citation type="submission" date="2019-03" db="EMBL/GenBank/DDBJ databases">
        <title>First draft genome of Liparis tanakae, snailfish: a comprehensive survey of snailfish specific genes.</title>
        <authorList>
            <person name="Kim W."/>
            <person name="Song I."/>
            <person name="Jeong J.-H."/>
            <person name="Kim D."/>
            <person name="Kim S."/>
            <person name="Ryu S."/>
            <person name="Song J.Y."/>
            <person name="Lee S.K."/>
        </authorList>
    </citation>
    <scope>NUCLEOTIDE SEQUENCE [LARGE SCALE GENOMIC DNA]</scope>
    <source>
        <tissue evidence="2">Muscle</tissue>
    </source>
</reference>
<feature type="compositionally biased region" description="Polar residues" evidence="1">
    <location>
        <begin position="76"/>
        <end position="85"/>
    </location>
</feature>
<gene>
    <name evidence="2" type="ORF">EYF80_026498</name>
</gene>
<feature type="region of interest" description="Disordered" evidence="1">
    <location>
        <begin position="1"/>
        <end position="20"/>
    </location>
</feature>
<feature type="compositionally biased region" description="Basic and acidic residues" evidence="1">
    <location>
        <begin position="112"/>
        <end position="121"/>
    </location>
</feature>
<name>A0A4Z2HBH9_9TELE</name>
<evidence type="ECO:0000313" key="3">
    <source>
        <dbReference type="Proteomes" id="UP000314294"/>
    </source>
</evidence>
<protein>
    <submittedName>
        <fullName evidence="2">Uncharacterized protein</fullName>
    </submittedName>
</protein>
<dbReference type="EMBL" id="SRLO01000277">
    <property type="protein sequence ID" value="TNN63247.1"/>
    <property type="molecule type" value="Genomic_DNA"/>
</dbReference>
<comment type="caution">
    <text evidence="2">The sequence shown here is derived from an EMBL/GenBank/DDBJ whole genome shotgun (WGS) entry which is preliminary data.</text>
</comment>
<feature type="compositionally biased region" description="Basic and acidic residues" evidence="1">
    <location>
        <begin position="52"/>
        <end position="70"/>
    </location>
</feature>
<dbReference type="AlphaFoldDB" id="A0A4Z2HBH9"/>
<evidence type="ECO:0000313" key="2">
    <source>
        <dbReference type="EMBL" id="TNN63247.1"/>
    </source>
</evidence>
<feature type="compositionally biased region" description="Low complexity" evidence="1">
    <location>
        <begin position="86"/>
        <end position="97"/>
    </location>
</feature>
<accession>A0A4Z2HBH9</accession>
<feature type="compositionally biased region" description="Polar residues" evidence="1">
    <location>
        <begin position="7"/>
        <end position="18"/>
    </location>
</feature>
<sequence>MLLLHASETSSGDTNATNPGVCACALSVAPTTGHEVGRSGGSDWAVSSPLLSEDRHTKCTPETHSSRPETDETDPSQHTNAAMSSAQPVAPVKPVAPTFTEIGRTPTATHSSDLKANDGFN</sequence>
<feature type="region of interest" description="Disordered" evidence="1">
    <location>
        <begin position="31"/>
        <end position="121"/>
    </location>
</feature>
<organism evidence="2 3">
    <name type="scientific">Liparis tanakae</name>
    <name type="common">Tanaka's snailfish</name>
    <dbReference type="NCBI Taxonomy" id="230148"/>
    <lineage>
        <taxon>Eukaryota</taxon>
        <taxon>Metazoa</taxon>
        <taxon>Chordata</taxon>
        <taxon>Craniata</taxon>
        <taxon>Vertebrata</taxon>
        <taxon>Euteleostomi</taxon>
        <taxon>Actinopterygii</taxon>
        <taxon>Neopterygii</taxon>
        <taxon>Teleostei</taxon>
        <taxon>Neoteleostei</taxon>
        <taxon>Acanthomorphata</taxon>
        <taxon>Eupercaria</taxon>
        <taxon>Perciformes</taxon>
        <taxon>Cottioidei</taxon>
        <taxon>Cottales</taxon>
        <taxon>Liparidae</taxon>
        <taxon>Liparis</taxon>
    </lineage>
</organism>
<proteinExistence type="predicted"/>
<dbReference type="Proteomes" id="UP000314294">
    <property type="component" value="Unassembled WGS sequence"/>
</dbReference>
<keyword evidence="3" id="KW-1185">Reference proteome</keyword>